<keyword evidence="3 10" id="KW-0812">Transmembrane</keyword>
<dbReference type="EMBL" id="BQXO01000002">
    <property type="protein sequence ID" value="GKT05673.1"/>
    <property type="molecule type" value="Genomic_DNA"/>
</dbReference>
<dbReference type="PANTHER" id="PTHR28259:SF1">
    <property type="entry name" value="FLUORIDE EXPORT PROTEIN 1-RELATED"/>
    <property type="match status" value="1"/>
</dbReference>
<dbReference type="RefSeq" id="WP_407883108.1">
    <property type="nucleotide sequence ID" value="NZ_BQXO01000002.1"/>
</dbReference>
<keyword evidence="4 10" id="KW-1133">Transmembrane helix</keyword>
<feature type="transmembrane region" description="Helical" evidence="10">
    <location>
        <begin position="62"/>
        <end position="83"/>
    </location>
</feature>
<dbReference type="HAMAP" id="MF_00454">
    <property type="entry name" value="FluC"/>
    <property type="match status" value="1"/>
</dbReference>
<comment type="similarity">
    <text evidence="7 10">Belongs to the fluoride channel Fluc/FEX (TC 1.A.43) family.</text>
</comment>
<evidence type="ECO:0000256" key="10">
    <source>
        <dbReference type="HAMAP-Rule" id="MF_00454"/>
    </source>
</evidence>
<dbReference type="Proteomes" id="UP001628078">
    <property type="component" value="Unassembled WGS sequence"/>
</dbReference>
<feature type="transmembrane region" description="Helical" evidence="10">
    <location>
        <begin position="95"/>
        <end position="115"/>
    </location>
</feature>
<protein>
    <recommendedName>
        <fullName evidence="10">Fluoride-specific ion channel FluC</fullName>
    </recommendedName>
</protein>
<feature type="binding site" evidence="10">
    <location>
        <position position="74"/>
    </location>
    <ligand>
        <name>Na(+)</name>
        <dbReference type="ChEBI" id="CHEBI:29101"/>
        <note>structural</note>
    </ligand>
</feature>
<comment type="subcellular location">
    <subcellularLocation>
        <location evidence="1 10">Cell membrane</location>
        <topology evidence="1 10">Multi-pass membrane protein</topology>
    </subcellularLocation>
</comment>
<keyword evidence="2 10" id="KW-1003">Cell membrane</keyword>
<evidence type="ECO:0000256" key="3">
    <source>
        <dbReference type="ARBA" id="ARBA00022692"/>
    </source>
</evidence>
<sequence length="120" mass="12643">MSNGLLVFLAGSGASLGAMARYAVMQLAQIPVKQSRFPWATFGINLAGSFLLGILMTGPMPLAVKVIVGAGVLGGFTTFSTMINEVLLLERQHQRVIACCYLLMTLLGGVTLAWLGTIIA</sequence>
<dbReference type="PANTHER" id="PTHR28259">
    <property type="entry name" value="FLUORIDE EXPORT PROTEIN 1-RELATED"/>
    <property type="match status" value="1"/>
</dbReference>
<organism evidence="11 12">
    <name type="scientific">Furfurilactobacillus curtus</name>
    <dbReference type="NCBI Taxonomy" id="1746200"/>
    <lineage>
        <taxon>Bacteria</taxon>
        <taxon>Bacillati</taxon>
        <taxon>Bacillota</taxon>
        <taxon>Bacilli</taxon>
        <taxon>Lactobacillales</taxon>
        <taxon>Lactobacillaceae</taxon>
        <taxon>Furfurilactobacillus</taxon>
    </lineage>
</organism>
<evidence type="ECO:0000256" key="1">
    <source>
        <dbReference type="ARBA" id="ARBA00004651"/>
    </source>
</evidence>
<evidence type="ECO:0000256" key="9">
    <source>
        <dbReference type="ARBA" id="ARBA00049940"/>
    </source>
</evidence>
<evidence type="ECO:0000256" key="5">
    <source>
        <dbReference type="ARBA" id="ARBA00023136"/>
    </source>
</evidence>
<feature type="binding site" evidence="10">
    <location>
        <position position="77"/>
    </location>
    <ligand>
        <name>Na(+)</name>
        <dbReference type="ChEBI" id="CHEBI:29101"/>
        <note>structural</note>
    </ligand>
</feature>
<name>A0ABQ5JMD2_9LACO</name>
<comment type="activity regulation">
    <text evidence="10">Na(+) is not transported, but it plays an essential structural role and its presence is essential for fluoride channel function.</text>
</comment>
<evidence type="ECO:0000256" key="2">
    <source>
        <dbReference type="ARBA" id="ARBA00022475"/>
    </source>
</evidence>
<evidence type="ECO:0000313" key="11">
    <source>
        <dbReference type="EMBL" id="GKT05673.1"/>
    </source>
</evidence>
<keyword evidence="10" id="KW-0406">Ion transport</keyword>
<keyword evidence="6 10" id="KW-0407">Ion channel</keyword>
<comment type="caution">
    <text evidence="11">The sequence shown here is derived from an EMBL/GenBank/DDBJ whole genome shotgun (WGS) entry which is preliminary data.</text>
</comment>
<keyword evidence="5 10" id="KW-0472">Membrane</keyword>
<comment type="function">
    <text evidence="9 10">Fluoride-specific ion channel. Important for reducing fluoride concentration in the cell, thus reducing its toxicity.</text>
</comment>
<proteinExistence type="inferred from homology"/>
<accession>A0ABQ5JMD2</accession>
<keyword evidence="10" id="KW-0915">Sodium</keyword>
<keyword evidence="12" id="KW-1185">Reference proteome</keyword>
<feature type="transmembrane region" description="Helical" evidence="10">
    <location>
        <begin position="36"/>
        <end position="55"/>
    </location>
</feature>
<dbReference type="InterPro" id="IPR003691">
    <property type="entry name" value="FluC"/>
</dbReference>
<evidence type="ECO:0000256" key="7">
    <source>
        <dbReference type="ARBA" id="ARBA00035120"/>
    </source>
</evidence>
<evidence type="ECO:0000256" key="4">
    <source>
        <dbReference type="ARBA" id="ARBA00022989"/>
    </source>
</evidence>
<reference evidence="11 12" key="1">
    <citation type="submission" date="2022-03" db="EMBL/GenBank/DDBJ databases">
        <title>Draft genome sequence of Furfurilactobacillus curtus JCM 31185.</title>
        <authorList>
            <person name="Suzuki S."/>
            <person name="Endo A."/>
            <person name="Kajikawa A."/>
        </authorList>
    </citation>
    <scope>NUCLEOTIDE SEQUENCE [LARGE SCALE GENOMIC DNA]</scope>
    <source>
        <strain evidence="11 12">JCM 31185</strain>
    </source>
</reference>
<comment type="catalytic activity">
    <reaction evidence="8">
        <text>fluoride(in) = fluoride(out)</text>
        <dbReference type="Rhea" id="RHEA:76159"/>
        <dbReference type="ChEBI" id="CHEBI:17051"/>
    </reaction>
    <physiologicalReaction direction="left-to-right" evidence="8">
        <dbReference type="Rhea" id="RHEA:76160"/>
    </physiologicalReaction>
</comment>
<keyword evidence="10" id="KW-0813">Transport</keyword>
<gene>
    <name evidence="11" type="primary">crcB1</name>
    <name evidence="10" type="synonym">crcB</name>
    <name evidence="10" type="synonym">fluC</name>
    <name evidence="11" type="ORF">JCM31185_09610</name>
</gene>
<evidence type="ECO:0000256" key="6">
    <source>
        <dbReference type="ARBA" id="ARBA00023303"/>
    </source>
</evidence>
<keyword evidence="10" id="KW-0479">Metal-binding</keyword>
<evidence type="ECO:0000256" key="8">
    <source>
        <dbReference type="ARBA" id="ARBA00035585"/>
    </source>
</evidence>
<dbReference type="Pfam" id="PF02537">
    <property type="entry name" value="CRCB"/>
    <property type="match status" value="1"/>
</dbReference>
<evidence type="ECO:0000313" key="12">
    <source>
        <dbReference type="Proteomes" id="UP001628078"/>
    </source>
</evidence>